<dbReference type="AlphaFoldDB" id="A0A917M1L8"/>
<sequence>MQYRDIYEDNGLVVCKEKGKPAYAKYKKEAEVPHITFHDLRHTHASLLLQQNVHPKIVSERLGHSSITMTLDTYSHLLPNMQDVASNSLAKTLFHASTVNEQRCEYLVIAW</sequence>
<dbReference type="Gene3D" id="1.10.443.10">
    <property type="entry name" value="Intergrase catalytic core"/>
    <property type="match status" value="1"/>
</dbReference>
<comment type="caution">
    <text evidence="3">The sequence shown here is derived from an EMBL/GenBank/DDBJ whole genome shotgun (WGS) entry which is preliminary data.</text>
</comment>
<accession>A0A917M1L8</accession>
<dbReference type="InterPro" id="IPR013762">
    <property type="entry name" value="Integrase-like_cat_sf"/>
</dbReference>
<dbReference type="InterPro" id="IPR002104">
    <property type="entry name" value="Integrase_catalytic"/>
</dbReference>
<dbReference type="GO" id="GO:0003677">
    <property type="term" value="F:DNA binding"/>
    <property type="evidence" value="ECO:0007669"/>
    <property type="project" value="InterPro"/>
</dbReference>
<dbReference type="RefSeq" id="WP_188890166.1">
    <property type="nucleotide sequence ID" value="NZ_BMHY01000005.1"/>
</dbReference>
<proteinExistence type="predicted"/>
<evidence type="ECO:0000313" key="3">
    <source>
        <dbReference type="EMBL" id="GGG73398.1"/>
    </source>
</evidence>
<dbReference type="PROSITE" id="PS51898">
    <property type="entry name" value="TYR_RECOMBINASE"/>
    <property type="match status" value="1"/>
</dbReference>
<feature type="domain" description="Tyr recombinase" evidence="2">
    <location>
        <begin position="1"/>
        <end position="87"/>
    </location>
</feature>
<dbReference type="GO" id="GO:0015074">
    <property type="term" value="P:DNA integration"/>
    <property type="evidence" value="ECO:0007669"/>
    <property type="project" value="InterPro"/>
</dbReference>
<name>A0A917M1L8_9BACL</name>
<dbReference type="InterPro" id="IPR011010">
    <property type="entry name" value="DNA_brk_join_enz"/>
</dbReference>
<dbReference type="EMBL" id="BMHY01000005">
    <property type="protein sequence ID" value="GGG73398.1"/>
    <property type="molecule type" value="Genomic_DNA"/>
</dbReference>
<dbReference type="Pfam" id="PF00589">
    <property type="entry name" value="Phage_integrase"/>
    <property type="match status" value="1"/>
</dbReference>
<evidence type="ECO:0000259" key="2">
    <source>
        <dbReference type="PROSITE" id="PS51898"/>
    </source>
</evidence>
<reference evidence="3 4" key="1">
    <citation type="journal article" date="2014" name="Int. J. Syst. Evol. Microbiol.">
        <title>Complete genome sequence of Corynebacterium casei LMG S-19264T (=DSM 44701T), isolated from a smear-ripened cheese.</title>
        <authorList>
            <consortium name="US DOE Joint Genome Institute (JGI-PGF)"/>
            <person name="Walter F."/>
            <person name="Albersmeier A."/>
            <person name="Kalinowski J."/>
            <person name="Ruckert C."/>
        </authorList>
    </citation>
    <scope>NUCLEOTIDE SEQUENCE [LARGE SCALE GENOMIC DNA]</scope>
    <source>
        <strain evidence="3 4">CGMCC 1.15286</strain>
    </source>
</reference>
<evidence type="ECO:0000313" key="4">
    <source>
        <dbReference type="Proteomes" id="UP000600247"/>
    </source>
</evidence>
<keyword evidence="4" id="KW-1185">Reference proteome</keyword>
<dbReference type="CDD" id="cd01189">
    <property type="entry name" value="INT_ICEBs1_C_like"/>
    <property type="match status" value="1"/>
</dbReference>
<dbReference type="SUPFAM" id="SSF56349">
    <property type="entry name" value="DNA breaking-rejoining enzymes"/>
    <property type="match status" value="1"/>
</dbReference>
<evidence type="ECO:0000256" key="1">
    <source>
        <dbReference type="ARBA" id="ARBA00023172"/>
    </source>
</evidence>
<protein>
    <recommendedName>
        <fullName evidence="2">Tyr recombinase domain-containing protein</fullName>
    </recommendedName>
</protein>
<gene>
    <name evidence="3" type="ORF">GCM10010918_31840</name>
</gene>
<keyword evidence="1" id="KW-0233">DNA recombination</keyword>
<organism evidence="3 4">
    <name type="scientific">Paenibacillus radicis</name>
    <name type="common">ex Gao et al. 2016</name>
    <dbReference type="NCBI Taxonomy" id="1737354"/>
    <lineage>
        <taxon>Bacteria</taxon>
        <taxon>Bacillati</taxon>
        <taxon>Bacillota</taxon>
        <taxon>Bacilli</taxon>
        <taxon>Bacillales</taxon>
        <taxon>Paenibacillaceae</taxon>
        <taxon>Paenibacillus</taxon>
    </lineage>
</organism>
<dbReference type="Proteomes" id="UP000600247">
    <property type="component" value="Unassembled WGS sequence"/>
</dbReference>
<dbReference type="GO" id="GO:0006310">
    <property type="term" value="P:DNA recombination"/>
    <property type="evidence" value="ECO:0007669"/>
    <property type="project" value="UniProtKB-KW"/>
</dbReference>